<evidence type="ECO:0000313" key="4">
    <source>
        <dbReference type="RefSeq" id="XP_010916991.1"/>
    </source>
</evidence>
<evidence type="ECO:0000256" key="2">
    <source>
        <dbReference type="SAM" id="SignalP"/>
    </source>
</evidence>
<dbReference type="OrthoDB" id="690661at2759"/>
<dbReference type="FunCoup" id="A0A6I9R2X2">
    <property type="interactions" value="7"/>
</dbReference>
<organism evidence="3 4">
    <name type="scientific">Elaeis guineensis var. tenera</name>
    <name type="common">Oil palm</name>
    <dbReference type="NCBI Taxonomy" id="51953"/>
    <lineage>
        <taxon>Eukaryota</taxon>
        <taxon>Viridiplantae</taxon>
        <taxon>Streptophyta</taxon>
        <taxon>Embryophyta</taxon>
        <taxon>Tracheophyta</taxon>
        <taxon>Spermatophyta</taxon>
        <taxon>Magnoliopsida</taxon>
        <taxon>Liliopsida</taxon>
        <taxon>Arecaceae</taxon>
        <taxon>Arecoideae</taxon>
        <taxon>Cocoseae</taxon>
        <taxon>Elaeidinae</taxon>
        <taxon>Elaeis</taxon>
    </lineage>
</organism>
<accession>A0A6I9R2X2</accession>
<dbReference type="GeneID" id="105041696"/>
<feature type="region of interest" description="Disordered" evidence="1">
    <location>
        <begin position="142"/>
        <end position="166"/>
    </location>
</feature>
<proteinExistence type="predicted"/>
<dbReference type="AlphaFoldDB" id="A0A6I9R2X2"/>
<evidence type="ECO:0000313" key="3">
    <source>
        <dbReference type="Proteomes" id="UP000504607"/>
    </source>
</evidence>
<sequence>MANGVEARRSTTPATTPSYRRSSLLLLSLSLLVLSPLILSPVRGDDFGDRDGRVDKELAEENQGPDPAERAIGITGLTSRWDAIKTWAKLGWMNFRPPESWYHRRDHSSAGEVMREAATRSFDTGKETVVHTAESAAKVAEEAMHKTKEMVKRTVSRSEGNPDAEL</sequence>
<feature type="compositionally biased region" description="Basic and acidic residues" evidence="1">
    <location>
        <begin position="142"/>
        <end position="152"/>
    </location>
</feature>
<reference evidence="4" key="1">
    <citation type="submission" date="2025-08" db="UniProtKB">
        <authorList>
            <consortium name="RefSeq"/>
        </authorList>
    </citation>
    <scope>IDENTIFICATION</scope>
</reference>
<keyword evidence="2" id="KW-0732">Signal</keyword>
<dbReference type="PANTHER" id="PTHR35463:SF10">
    <property type="entry name" value="TRANSMEMBRANE PROTEIN"/>
    <property type="match status" value="1"/>
</dbReference>
<keyword evidence="3" id="KW-1185">Reference proteome</keyword>
<name>A0A6I9R2X2_ELAGV</name>
<protein>
    <submittedName>
        <fullName evidence="4">Uncharacterized protein LOC105041696</fullName>
    </submittedName>
</protein>
<dbReference type="KEGG" id="egu:105041696"/>
<dbReference type="Proteomes" id="UP000504607">
    <property type="component" value="Chromosome 3"/>
</dbReference>
<dbReference type="InParanoid" id="A0A6I9R2X2"/>
<dbReference type="PANTHER" id="PTHR35463">
    <property type="entry name" value="TRANSMEMBRANE PROTEIN"/>
    <property type="match status" value="1"/>
</dbReference>
<feature type="chain" id="PRO_5026994433" evidence="2">
    <location>
        <begin position="45"/>
        <end position="166"/>
    </location>
</feature>
<dbReference type="RefSeq" id="XP_010916991.1">
    <property type="nucleotide sequence ID" value="XM_010918689.2"/>
</dbReference>
<feature type="signal peptide" evidence="2">
    <location>
        <begin position="1"/>
        <end position="44"/>
    </location>
</feature>
<evidence type="ECO:0000256" key="1">
    <source>
        <dbReference type="SAM" id="MobiDB-lite"/>
    </source>
</evidence>
<gene>
    <name evidence="4" type="primary">LOC105041696</name>
</gene>